<dbReference type="InterPro" id="IPR004843">
    <property type="entry name" value="Calcineurin-like_PHP"/>
</dbReference>
<evidence type="ECO:0000259" key="1">
    <source>
        <dbReference type="Pfam" id="PF00149"/>
    </source>
</evidence>
<accession>A0A562YJ35</accession>
<gene>
    <name evidence="2" type="ORF">E1J38_001920</name>
</gene>
<comment type="caution">
    <text evidence="2">The sequence shown here is derived from an EMBL/GenBank/DDBJ whole genome shotgun (WGS) entry which is preliminary data.</text>
</comment>
<organism evidence="2 3">
    <name type="scientific">Seonamhaeicola sediminis</name>
    <dbReference type="NCBI Taxonomy" id="2528206"/>
    <lineage>
        <taxon>Bacteria</taxon>
        <taxon>Pseudomonadati</taxon>
        <taxon>Bacteroidota</taxon>
        <taxon>Flavobacteriia</taxon>
        <taxon>Flavobacteriales</taxon>
        <taxon>Flavobacteriaceae</taxon>
    </lineage>
</organism>
<sequence length="565" mass="64810">MADVHLQDIYGSFSDSDYKGVLNPETNTYTLSRTMQSQLQSTRLFNENYFAFLSALDDIVSKNIKYVVLPGDFSDDGQMVNIKGLKRILKKYSEEHNIKFILTTGNHDPVRPFYQEAGKHDFIGEGGKRQPIFSSEEIYKAKDSNALAPIYTKDIAKLGYEDILNELKDFGFYPKQNDVYWETPFTDYDYDNYQFDEALKQAELSNRNYKIPPFGSQIPDVSYLVEPTEGLWFLAIDANAYVPKDANNYNSASIGYNNVLSHKSHLIAWIKSVTQRAKTLNKKLIVFSHFPTVEFNDGASENIRMLLRENKMQLHRVPEEAVAKAFIETGVKVHFGGHMHINDTGVATFESGSLVNVQVPSLSAYIPAYKVARFSADEVEIETVVIDNVPRFKELFPLYQQEYAHLKSKDASTLWDSTILDAKSYRDFTQSHLKGLINDRFLQNDWDIPFTKFLLSLTKNSVSEFVPIDKNSLEGFEDWTGFDMLFDLYRLRSADTLAFQDIGAKKIENYKSIIEAYLVHFKEISEPSEIENDFLQFCIIFKKFLNGAPSDNFVIHLDTNQLMSK</sequence>
<evidence type="ECO:0000313" key="3">
    <source>
        <dbReference type="Proteomes" id="UP000295814"/>
    </source>
</evidence>
<feature type="domain" description="Calcineurin-like phosphoesterase" evidence="1">
    <location>
        <begin position="46"/>
        <end position="172"/>
    </location>
</feature>
<keyword evidence="3" id="KW-1185">Reference proteome</keyword>
<dbReference type="Gene3D" id="3.60.21.10">
    <property type="match status" value="2"/>
</dbReference>
<dbReference type="EMBL" id="SMZJ02000001">
    <property type="protein sequence ID" value="TWO34788.1"/>
    <property type="molecule type" value="Genomic_DNA"/>
</dbReference>
<dbReference type="OrthoDB" id="5695107at2"/>
<dbReference type="SUPFAM" id="SSF56300">
    <property type="entry name" value="Metallo-dependent phosphatases"/>
    <property type="match status" value="1"/>
</dbReference>
<dbReference type="AlphaFoldDB" id="A0A562YJ35"/>
<reference evidence="2 3" key="1">
    <citation type="submission" date="2019-07" db="EMBL/GenBank/DDBJ databases">
        <title>Seonamhaeicola sp. W255 draft genome.</title>
        <authorList>
            <person name="Zhang X.-Y."/>
            <person name="Zhang R."/>
            <person name="Zhong Y.-L."/>
            <person name="Du Z.-J."/>
        </authorList>
    </citation>
    <scope>NUCLEOTIDE SEQUENCE [LARGE SCALE GENOMIC DNA]</scope>
    <source>
        <strain evidence="2 3">W255</strain>
    </source>
</reference>
<dbReference type="Proteomes" id="UP000295814">
    <property type="component" value="Unassembled WGS sequence"/>
</dbReference>
<protein>
    <submittedName>
        <fullName evidence="2">Metallophosphoesterase</fullName>
    </submittedName>
</protein>
<dbReference type="InterPro" id="IPR029052">
    <property type="entry name" value="Metallo-depent_PP-like"/>
</dbReference>
<dbReference type="Pfam" id="PF00149">
    <property type="entry name" value="Metallophos"/>
    <property type="match status" value="1"/>
</dbReference>
<proteinExistence type="predicted"/>
<dbReference type="GO" id="GO:0016787">
    <property type="term" value="F:hydrolase activity"/>
    <property type="evidence" value="ECO:0007669"/>
    <property type="project" value="InterPro"/>
</dbReference>
<evidence type="ECO:0000313" key="2">
    <source>
        <dbReference type="EMBL" id="TWO34788.1"/>
    </source>
</evidence>
<name>A0A562YJ35_9FLAO</name>